<protein>
    <submittedName>
        <fullName evidence="1">Uncharacterized protein</fullName>
    </submittedName>
</protein>
<name>A0A8X6FB93_TRICU</name>
<gene>
    <name evidence="1" type="ORF">TNCT_282741</name>
</gene>
<accession>A0A8X6FB93</accession>
<comment type="caution">
    <text evidence="1">The sequence shown here is derived from an EMBL/GenBank/DDBJ whole genome shotgun (WGS) entry which is preliminary data.</text>
</comment>
<proteinExistence type="predicted"/>
<sequence length="84" mass="9809">MIKTHRFPQLSLIENSLENHPQHRQQKQKPPYKPITLILKQRGKQRQPPSHPSVIIRVFFSSVSRSRIHCLSNGVVIRPPYPLP</sequence>
<evidence type="ECO:0000313" key="1">
    <source>
        <dbReference type="EMBL" id="GFQ74771.1"/>
    </source>
</evidence>
<dbReference type="Proteomes" id="UP000887116">
    <property type="component" value="Unassembled WGS sequence"/>
</dbReference>
<keyword evidence="2" id="KW-1185">Reference proteome</keyword>
<reference evidence="1" key="1">
    <citation type="submission" date="2020-07" db="EMBL/GenBank/DDBJ databases">
        <title>Multicomponent nature underlies the extraordinary mechanical properties of spider dragline silk.</title>
        <authorList>
            <person name="Kono N."/>
            <person name="Nakamura H."/>
            <person name="Mori M."/>
            <person name="Yoshida Y."/>
            <person name="Ohtoshi R."/>
            <person name="Malay A.D."/>
            <person name="Moran D.A.P."/>
            <person name="Tomita M."/>
            <person name="Numata K."/>
            <person name="Arakawa K."/>
        </authorList>
    </citation>
    <scope>NUCLEOTIDE SEQUENCE</scope>
</reference>
<organism evidence="1 2">
    <name type="scientific">Trichonephila clavata</name>
    <name type="common">Joro spider</name>
    <name type="synonym">Nephila clavata</name>
    <dbReference type="NCBI Taxonomy" id="2740835"/>
    <lineage>
        <taxon>Eukaryota</taxon>
        <taxon>Metazoa</taxon>
        <taxon>Ecdysozoa</taxon>
        <taxon>Arthropoda</taxon>
        <taxon>Chelicerata</taxon>
        <taxon>Arachnida</taxon>
        <taxon>Araneae</taxon>
        <taxon>Araneomorphae</taxon>
        <taxon>Entelegynae</taxon>
        <taxon>Araneoidea</taxon>
        <taxon>Nephilidae</taxon>
        <taxon>Trichonephila</taxon>
    </lineage>
</organism>
<dbReference type="EMBL" id="BMAO01031401">
    <property type="protein sequence ID" value="GFQ74771.1"/>
    <property type="molecule type" value="Genomic_DNA"/>
</dbReference>
<evidence type="ECO:0000313" key="2">
    <source>
        <dbReference type="Proteomes" id="UP000887116"/>
    </source>
</evidence>
<dbReference type="AlphaFoldDB" id="A0A8X6FB93"/>